<dbReference type="EMBL" id="JASCZI010183418">
    <property type="protein sequence ID" value="MED6189368.1"/>
    <property type="molecule type" value="Genomic_DNA"/>
</dbReference>
<organism evidence="1 2">
    <name type="scientific">Stylosanthes scabra</name>
    <dbReference type="NCBI Taxonomy" id="79078"/>
    <lineage>
        <taxon>Eukaryota</taxon>
        <taxon>Viridiplantae</taxon>
        <taxon>Streptophyta</taxon>
        <taxon>Embryophyta</taxon>
        <taxon>Tracheophyta</taxon>
        <taxon>Spermatophyta</taxon>
        <taxon>Magnoliopsida</taxon>
        <taxon>eudicotyledons</taxon>
        <taxon>Gunneridae</taxon>
        <taxon>Pentapetalae</taxon>
        <taxon>rosids</taxon>
        <taxon>fabids</taxon>
        <taxon>Fabales</taxon>
        <taxon>Fabaceae</taxon>
        <taxon>Papilionoideae</taxon>
        <taxon>50 kb inversion clade</taxon>
        <taxon>dalbergioids sensu lato</taxon>
        <taxon>Dalbergieae</taxon>
        <taxon>Pterocarpus clade</taxon>
        <taxon>Stylosanthes</taxon>
    </lineage>
</organism>
<accession>A0ABU6WYS9</accession>
<evidence type="ECO:0000313" key="1">
    <source>
        <dbReference type="EMBL" id="MED6189368.1"/>
    </source>
</evidence>
<reference evidence="1 2" key="1">
    <citation type="journal article" date="2023" name="Plants (Basel)">
        <title>Bridging the Gap: Combining Genomics and Transcriptomics Approaches to Understand Stylosanthes scabra, an Orphan Legume from the Brazilian Caatinga.</title>
        <authorList>
            <person name="Ferreira-Neto J.R.C."/>
            <person name="da Silva M.D."/>
            <person name="Binneck E."/>
            <person name="de Melo N.F."/>
            <person name="da Silva R.H."/>
            <person name="de Melo A.L.T.M."/>
            <person name="Pandolfi V."/>
            <person name="Bustamante F.O."/>
            <person name="Brasileiro-Vidal A.C."/>
            <person name="Benko-Iseppon A.M."/>
        </authorList>
    </citation>
    <scope>NUCLEOTIDE SEQUENCE [LARGE SCALE GENOMIC DNA]</scope>
    <source>
        <tissue evidence="1">Leaves</tissue>
    </source>
</reference>
<dbReference type="Proteomes" id="UP001341840">
    <property type="component" value="Unassembled WGS sequence"/>
</dbReference>
<keyword evidence="2" id="KW-1185">Reference proteome</keyword>
<protein>
    <submittedName>
        <fullName evidence="1">Uncharacterized protein</fullName>
    </submittedName>
</protein>
<gene>
    <name evidence="1" type="ORF">PIB30_095379</name>
</gene>
<name>A0ABU6WYS9_9FABA</name>
<sequence length="270" mass="30783">MVNYDMLAEEEKSNQRTELKILVDPSFLVGTITHSPWYYLGSGTLVGVLRIKKIRRINSQPFQPQYFYNQSQGTIFQFPGRTTRVQYSVIFCCKLCDTFLNLHETLIIDSDLSATNLVLQLRNSEPGPGSRKDTFLRDLLIDLRDGGHQQYISPGSRMSLGILGGCHYLTNFFMVDKLFSDDLYLLPTPHQLGRQLLSKVTVCETICETQAHHGFREAVDGLVFFIESLDKLPCSLIRSLKDSQEVNGMFDVVNACGEFSQEQLFYLRKT</sequence>
<proteinExistence type="predicted"/>
<comment type="caution">
    <text evidence="1">The sequence shown here is derived from an EMBL/GenBank/DDBJ whole genome shotgun (WGS) entry which is preliminary data.</text>
</comment>
<evidence type="ECO:0000313" key="2">
    <source>
        <dbReference type="Proteomes" id="UP001341840"/>
    </source>
</evidence>